<dbReference type="PANTHER" id="PTHR43429:SF3">
    <property type="entry name" value="NITRITE REDUCTASE [NAD(P)H]"/>
    <property type="match status" value="1"/>
</dbReference>
<evidence type="ECO:0000256" key="2">
    <source>
        <dbReference type="ARBA" id="ARBA00001974"/>
    </source>
</evidence>
<evidence type="ECO:0000256" key="11">
    <source>
        <dbReference type="ARBA" id="ARBA00022982"/>
    </source>
</evidence>
<dbReference type="PRINTS" id="PR00411">
    <property type="entry name" value="PNDRDTASEI"/>
</dbReference>
<dbReference type="InterPro" id="IPR024934">
    <property type="entry name" value="Rubredoxin-like_dom"/>
</dbReference>
<keyword evidence="10" id="KW-0274">FAD</keyword>
<dbReference type="STRING" id="1938817.SAMN06296008_10229"/>
<accession>A0A1W1Y6B5</accession>
<reference evidence="14 15" key="1">
    <citation type="submission" date="2017-04" db="EMBL/GenBank/DDBJ databases">
        <authorList>
            <person name="Afonso C.L."/>
            <person name="Miller P.J."/>
            <person name="Scott M.A."/>
            <person name="Spackman E."/>
            <person name="Goraichik I."/>
            <person name="Dimitrov K.M."/>
            <person name="Suarez D.L."/>
            <person name="Swayne D.E."/>
        </authorList>
    </citation>
    <scope>NUCLEOTIDE SEQUENCE [LARGE SCALE GENOMIC DNA]</scope>
    <source>
        <strain evidence="14 15">VK13</strain>
    </source>
</reference>
<dbReference type="AlphaFoldDB" id="A0A1W1Y6B5"/>
<dbReference type="InterPro" id="IPR023753">
    <property type="entry name" value="FAD/NAD-binding_dom"/>
</dbReference>
<evidence type="ECO:0000256" key="6">
    <source>
        <dbReference type="ARBA" id="ARBA00006442"/>
    </source>
</evidence>
<sequence length="453" mass="49641">MNSAVIATTTDWLTYICKACGLLYKEEEGDPDSGLAPGTRFEDIPDDWYCPLCGVTKADFVLHVVIDKKQFAKQSTSAEKSFSRSNYSDVVIIGAGKAGWEAAKAIRAISDDLSISIVTGCDGEVYEKPQLSNALLKKIKVDRLVLQSGEQAAQQLGIKLFPATHAVHISHASQQLRTTKGVFKYKYLVIAHGAKPIRHPLLSAQDCWHVNHLSVYRELRKSLEGKKSSIAIVGAGLIGCELANDLALAGHQIALLDAAQRPLAHLIPEAASEALMQSWEALKIQFYGEQQIVQMTHQDGQKILSMQSGLALKIDEIVLCMGLQPDSALAKSAGIEWNQGISVDPKTLKTNIENIFALGDCISVEGKVSRYIEPIMRQAQVIASQIAGDQSILFSASSLPIRIKTSSLPMRLEGVIEKQGEWRISKAKEEQLQSKWQMTHWSQNQVSALLELG</sequence>
<dbReference type="SUPFAM" id="SSF57802">
    <property type="entry name" value="Rubredoxin-like"/>
    <property type="match status" value="1"/>
</dbReference>
<dbReference type="InterPro" id="IPR024935">
    <property type="entry name" value="Rubredoxin_dom"/>
</dbReference>
<keyword evidence="8" id="KW-0285">Flavoprotein</keyword>
<protein>
    <submittedName>
        <fullName evidence="14">Rubredoxin-NAD+ reductase</fullName>
    </submittedName>
</protein>
<keyword evidence="7" id="KW-0813">Transport</keyword>
<evidence type="ECO:0000256" key="1">
    <source>
        <dbReference type="ARBA" id="ARBA00001965"/>
    </source>
</evidence>
<evidence type="ECO:0000256" key="4">
    <source>
        <dbReference type="ARBA" id="ARBA00004933"/>
    </source>
</evidence>
<keyword evidence="15" id="KW-1185">Reference proteome</keyword>
<keyword evidence="11" id="KW-0249">Electron transport</keyword>
<keyword evidence="9" id="KW-0479">Metal-binding</keyword>
<dbReference type="InterPro" id="IPR036188">
    <property type="entry name" value="FAD/NAD-bd_sf"/>
</dbReference>
<dbReference type="PRINTS" id="PR00368">
    <property type="entry name" value="FADPNR"/>
</dbReference>
<evidence type="ECO:0000256" key="12">
    <source>
        <dbReference type="ARBA" id="ARBA00023004"/>
    </source>
</evidence>
<dbReference type="Gene3D" id="2.20.28.10">
    <property type="match status" value="1"/>
</dbReference>
<dbReference type="GO" id="GO:0005506">
    <property type="term" value="F:iron ion binding"/>
    <property type="evidence" value="ECO:0007669"/>
    <property type="project" value="InterPro"/>
</dbReference>
<comment type="similarity">
    <text evidence="5">Belongs to the rubredoxin family.</text>
</comment>
<dbReference type="Proteomes" id="UP000192708">
    <property type="component" value="Unassembled WGS sequence"/>
</dbReference>
<dbReference type="Pfam" id="PF07992">
    <property type="entry name" value="Pyr_redox_2"/>
    <property type="match status" value="1"/>
</dbReference>
<dbReference type="EMBL" id="FWXJ01000002">
    <property type="protein sequence ID" value="SMC31722.1"/>
    <property type="molecule type" value="Genomic_DNA"/>
</dbReference>
<feature type="domain" description="Rubredoxin-like" evidence="13">
    <location>
        <begin position="12"/>
        <end position="63"/>
    </location>
</feature>
<dbReference type="InterPro" id="IPR050260">
    <property type="entry name" value="FAD-bd_OxRdtase"/>
</dbReference>
<evidence type="ECO:0000256" key="9">
    <source>
        <dbReference type="ARBA" id="ARBA00022723"/>
    </source>
</evidence>
<comment type="function">
    <text evidence="3">Involved in the hydrocarbon hydroxylating system, which transfers electrons from NADH to rubredoxin reductase and then through rubredoxin to alkane 1 monooxygenase.</text>
</comment>
<evidence type="ECO:0000256" key="10">
    <source>
        <dbReference type="ARBA" id="ARBA00022827"/>
    </source>
</evidence>
<proteinExistence type="inferred from homology"/>
<comment type="cofactor">
    <cofactor evidence="2">
        <name>FAD</name>
        <dbReference type="ChEBI" id="CHEBI:57692"/>
    </cofactor>
</comment>
<dbReference type="GO" id="GO:0016491">
    <property type="term" value="F:oxidoreductase activity"/>
    <property type="evidence" value="ECO:0007669"/>
    <property type="project" value="InterPro"/>
</dbReference>
<dbReference type="InterPro" id="IPR018527">
    <property type="entry name" value="Rubredoxin_Fe_BS"/>
</dbReference>
<evidence type="ECO:0000256" key="8">
    <source>
        <dbReference type="ARBA" id="ARBA00022630"/>
    </source>
</evidence>
<comment type="similarity">
    <text evidence="6">Belongs to the FAD-dependent oxidoreductase family.</text>
</comment>
<dbReference type="CDD" id="cd00730">
    <property type="entry name" value="rubredoxin"/>
    <property type="match status" value="1"/>
</dbReference>
<dbReference type="SUPFAM" id="SSF51905">
    <property type="entry name" value="FAD/NAD(P)-binding domain"/>
    <property type="match status" value="1"/>
</dbReference>
<dbReference type="OrthoDB" id="9769238at2"/>
<dbReference type="PROSITE" id="PS00202">
    <property type="entry name" value="RUBREDOXIN"/>
    <property type="match status" value="1"/>
</dbReference>
<keyword evidence="12" id="KW-0408">Iron</keyword>
<evidence type="ECO:0000313" key="14">
    <source>
        <dbReference type="EMBL" id="SMC31722.1"/>
    </source>
</evidence>
<evidence type="ECO:0000313" key="15">
    <source>
        <dbReference type="Proteomes" id="UP000192708"/>
    </source>
</evidence>
<dbReference type="RefSeq" id="WP_084282685.1">
    <property type="nucleotide sequence ID" value="NZ_FWXJ01000002.1"/>
</dbReference>
<dbReference type="PANTHER" id="PTHR43429">
    <property type="entry name" value="PYRIDINE NUCLEOTIDE-DISULFIDE OXIDOREDUCTASE DOMAIN-CONTAINING"/>
    <property type="match status" value="1"/>
</dbReference>
<evidence type="ECO:0000256" key="3">
    <source>
        <dbReference type="ARBA" id="ARBA00002792"/>
    </source>
</evidence>
<evidence type="ECO:0000256" key="7">
    <source>
        <dbReference type="ARBA" id="ARBA00022448"/>
    </source>
</evidence>
<organism evidence="14 15">
    <name type="scientific">Polynucleobacter kasalickyi</name>
    <dbReference type="NCBI Taxonomy" id="1938817"/>
    <lineage>
        <taxon>Bacteria</taxon>
        <taxon>Pseudomonadati</taxon>
        <taxon>Pseudomonadota</taxon>
        <taxon>Betaproteobacteria</taxon>
        <taxon>Burkholderiales</taxon>
        <taxon>Burkholderiaceae</taxon>
        <taxon>Polynucleobacter</taxon>
    </lineage>
</organism>
<dbReference type="PROSITE" id="PS50903">
    <property type="entry name" value="RUBREDOXIN_LIKE"/>
    <property type="match status" value="1"/>
</dbReference>
<dbReference type="Pfam" id="PF00301">
    <property type="entry name" value="Rubredoxin"/>
    <property type="match status" value="1"/>
</dbReference>
<dbReference type="PRINTS" id="PR00163">
    <property type="entry name" value="RUBREDOXIN"/>
</dbReference>
<dbReference type="Gene3D" id="3.50.50.60">
    <property type="entry name" value="FAD/NAD(P)-binding domain"/>
    <property type="match status" value="2"/>
</dbReference>
<comment type="cofactor">
    <cofactor evidence="1">
        <name>Fe(3+)</name>
        <dbReference type="ChEBI" id="CHEBI:29034"/>
    </cofactor>
</comment>
<evidence type="ECO:0000256" key="5">
    <source>
        <dbReference type="ARBA" id="ARBA00005337"/>
    </source>
</evidence>
<dbReference type="FunFam" id="2.20.28.10:FF:000001">
    <property type="entry name" value="Rubredoxin"/>
    <property type="match status" value="1"/>
</dbReference>
<evidence type="ECO:0000259" key="13">
    <source>
        <dbReference type="PROSITE" id="PS50903"/>
    </source>
</evidence>
<gene>
    <name evidence="14" type="ORF">SAMN06296008_10229</name>
</gene>
<name>A0A1W1Y6B5_9BURK</name>
<comment type="pathway">
    <text evidence="4">Hydrocarbon metabolism; alkane degradation.</text>
</comment>